<feature type="region of interest" description="Disordered" evidence="3">
    <location>
        <begin position="1"/>
        <end position="43"/>
    </location>
</feature>
<dbReference type="EMBL" id="GL883114">
    <property type="protein sequence ID" value="EGG05093.1"/>
    <property type="molecule type" value="Genomic_DNA"/>
</dbReference>
<dbReference type="Gene3D" id="3.40.50.10320">
    <property type="entry name" value="LmbE-like"/>
    <property type="match status" value="1"/>
</dbReference>
<dbReference type="GO" id="GO:0005783">
    <property type="term" value="C:endoplasmic reticulum"/>
    <property type="evidence" value="ECO:0007669"/>
    <property type="project" value="TreeGrafter"/>
</dbReference>
<evidence type="ECO:0000313" key="5">
    <source>
        <dbReference type="EMBL" id="EGG05093.1"/>
    </source>
</evidence>
<dbReference type="RefSeq" id="XP_007411458.1">
    <property type="nucleotide sequence ID" value="XM_007411396.1"/>
</dbReference>
<dbReference type="Pfam" id="PF02585">
    <property type="entry name" value="PIG-L"/>
    <property type="match status" value="1"/>
</dbReference>
<dbReference type="Proteomes" id="UP000001072">
    <property type="component" value="Unassembled WGS sequence"/>
</dbReference>
<dbReference type="PANTHER" id="PTHR12993">
    <property type="entry name" value="N-ACETYLGLUCOSAMINYL-PHOSPHATIDYLINOSITOL DE-N-ACETYLASE-RELATED"/>
    <property type="match status" value="1"/>
</dbReference>
<accession>F4RQT1</accession>
<organism evidence="6">
    <name type="scientific">Melampsora larici-populina (strain 98AG31 / pathotype 3-4-7)</name>
    <name type="common">Poplar leaf rust fungus</name>
    <dbReference type="NCBI Taxonomy" id="747676"/>
    <lineage>
        <taxon>Eukaryota</taxon>
        <taxon>Fungi</taxon>
        <taxon>Dikarya</taxon>
        <taxon>Basidiomycota</taxon>
        <taxon>Pucciniomycotina</taxon>
        <taxon>Pucciniomycetes</taxon>
        <taxon>Pucciniales</taxon>
        <taxon>Melampsoraceae</taxon>
        <taxon>Melampsora</taxon>
    </lineage>
</organism>
<feature type="transmembrane region" description="Helical" evidence="4">
    <location>
        <begin position="58"/>
        <end position="81"/>
    </location>
</feature>
<dbReference type="SUPFAM" id="SSF102588">
    <property type="entry name" value="LmbE-like"/>
    <property type="match status" value="1"/>
</dbReference>
<sequence>MIGRRSPPSGLHHRIQLQPQPNQQTQQTSTNQPTKPTHTPYKPIRRPTRLIHRFTKNWFIKLIILSSLISISLFYCLVISFKDWPPIGNKFTEEGFIDQFEGDWWVSPNITRSKRVLLVVAHPDDECLFFSPTLLNLLLPRYVNTTELEPGFLNSTSNSTRSSSSSGNADGLGLKRTREMRASCWAFGIISDHCIVIDHPELPDSMSVWWPEDKIAEFVKLYVELWKIDLVITFDHHGVSGHANHRAIAAAISRIVHTDPSFPMTMMLESSSLISKYTSLFSLPLSLYQHHQIRKSLLPSFQRPLLHPSRDSERLSKLVSQTLSHFNCSNHHPTIEKNLSIPSVNPNETLPDLKPVRITNHNLSNHHTIFLSTVQQYYDARRSFNQHISQNVWFRRLWCLFSKYMWINELKRVVPIEDRFEPDLKALSTPLSSSDSSNQ</sequence>
<comment type="similarity">
    <text evidence="1">Belongs to the PIGL family.</text>
</comment>
<dbReference type="InParanoid" id="F4RQT1"/>
<dbReference type="VEuPathDB" id="FungiDB:MELLADRAFT_116860"/>
<dbReference type="STRING" id="747676.F4RQT1"/>
<reference evidence="6" key="1">
    <citation type="journal article" date="2011" name="Proc. Natl. Acad. Sci. U.S.A.">
        <title>Obligate biotrophy features unraveled by the genomic analysis of rust fungi.</title>
        <authorList>
            <person name="Duplessis S."/>
            <person name="Cuomo C.A."/>
            <person name="Lin Y.-C."/>
            <person name="Aerts A."/>
            <person name="Tisserant E."/>
            <person name="Veneault-Fourrey C."/>
            <person name="Joly D.L."/>
            <person name="Hacquard S."/>
            <person name="Amselem J."/>
            <person name="Cantarel B.L."/>
            <person name="Chiu R."/>
            <person name="Coutinho P.M."/>
            <person name="Feau N."/>
            <person name="Field M."/>
            <person name="Frey P."/>
            <person name="Gelhaye E."/>
            <person name="Goldberg J."/>
            <person name="Grabherr M.G."/>
            <person name="Kodira C.D."/>
            <person name="Kohler A."/>
            <person name="Kuees U."/>
            <person name="Lindquist E.A."/>
            <person name="Lucas S.M."/>
            <person name="Mago R."/>
            <person name="Mauceli E."/>
            <person name="Morin E."/>
            <person name="Murat C."/>
            <person name="Pangilinan J.L."/>
            <person name="Park R."/>
            <person name="Pearson M."/>
            <person name="Quesneville H."/>
            <person name="Rouhier N."/>
            <person name="Sakthikumar S."/>
            <person name="Salamov A.A."/>
            <person name="Schmutz J."/>
            <person name="Selles B."/>
            <person name="Shapiro H."/>
            <person name="Tanguay P."/>
            <person name="Tuskan G.A."/>
            <person name="Henrissat B."/>
            <person name="Van de Peer Y."/>
            <person name="Rouze P."/>
            <person name="Ellis J.G."/>
            <person name="Dodds P.N."/>
            <person name="Schein J.E."/>
            <person name="Zhong S."/>
            <person name="Hamelin R.C."/>
            <person name="Grigoriev I.V."/>
            <person name="Szabo L.J."/>
            <person name="Martin F."/>
        </authorList>
    </citation>
    <scope>NUCLEOTIDE SEQUENCE [LARGE SCALE GENOMIC DNA]</scope>
    <source>
        <strain evidence="6">98AG31 / pathotype 3-4-7</strain>
    </source>
</reference>
<keyword evidence="4" id="KW-1133">Transmembrane helix</keyword>
<dbReference type="UniPathway" id="UPA00196"/>
<dbReference type="InterPro" id="IPR003737">
    <property type="entry name" value="GlcNAc_PI_deacetylase-related"/>
</dbReference>
<dbReference type="OrthoDB" id="440160at2759"/>
<keyword evidence="6" id="KW-1185">Reference proteome</keyword>
<dbReference type="EC" id="3.5.1.89" evidence="2"/>
<proteinExistence type="inferred from homology"/>
<dbReference type="GO" id="GO:0016020">
    <property type="term" value="C:membrane"/>
    <property type="evidence" value="ECO:0007669"/>
    <property type="project" value="GOC"/>
</dbReference>
<evidence type="ECO:0000256" key="2">
    <source>
        <dbReference type="ARBA" id="ARBA00012176"/>
    </source>
</evidence>
<dbReference type="GO" id="GO:0006506">
    <property type="term" value="P:GPI anchor biosynthetic process"/>
    <property type="evidence" value="ECO:0007669"/>
    <property type="project" value="UniProtKB-UniPathway"/>
</dbReference>
<evidence type="ECO:0000313" key="6">
    <source>
        <dbReference type="Proteomes" id="UP000001072"/>
    </source>
</evidence>
<gene>
    <name evidence="5" type="ORF">MELLADRAFT_116860</name>
</gene>
<dbReference type="eggNOG" id="KOG3332">
    <property type="taxonomic scope" value="Eukaryota"/>
</dbReference>
<dbReference type="HOGENOM" id="CLU_034979_0_2_1"/>
<dbReference type="KEGG" id="mlr:MELLADRAFT_116860"/>
<dbReference type="PANTHER" id="PTHR12993:SF11">
    <property type="entry name" value="N-ACETYLGLUCOSAMINYL-PHOSPHATIDYLINOSITOL DE-N-ACETYLASE"/>
    <property type="match status" value="1"/>
</dbReference>
<dbReference type="InterPro" id="IPR024078">
    <property type="entry name" value="LmbE-like_dom_sf"/>
</dbReference>
<dbReference type="AlphaFoldDB" id="F4RQT1"/>
<evidence type="ECO:0000256" key="3">
    <source>
        <dbReference type="SAM" id="MobiDB-lite"/>
    </source>
</evidence>
<evidence type="ECO:0000256" key="1">
    <source>
        <dbReference type="ARBA" id="ARBA00006066"/>
    </source>
</evidence>
<dbReference type="GeneID" id="18925901"/>
<keyword evidence="4" id="KW-0812">Transmembrane</keyword>
<dbReference type="FunCoup" id="F4RQT1">
    <property type="interactions" value="248"/>
</dbReference>
<keyword evidence="4" id="KW-0472">Membrane</keyword>
<dbReference type="GO" id="GO:0000225">
    <property type="term" value="F:N-acetylglucosaminylphosphatidylinositol deacetylase activity"/>
    <property type="evidence" value="ECO:0007669"/>
    <property type="project" value="UniProtKB-EC"/>
</dbReference>
<feature type="compositionally biased region" description="Low complexity" evidence="3">
    <location>
        <begin position="16"/>
        <end position="37"/>
    </location>
</feature>
<protein>
    <recommendedName>
        <fullName evidence="2">N-acetylglucosaminylphosphatidylinositol deacetylase</fullName>
        <ecNumber evidence="2">3.5.1.89</ecNumber>
    </recommendedName>
</protein>
<evidence type="ECO:0000256" key="4">
    <source>
        <dbReference type="SAM" id="Phobius"/>
    </source>
</evidence>
<name>F4RQT1_MELLP</name>